<dbReference type="Gene3D" id="3.80.10.10">
    <property type="entry name" value="Ribonuclease Inhibitor"/>
    <property type="match status" value="1"/>
</dbReference>
<feature type="chain" id="PRO_5043505085" evidence="2">
    <location>
        <begin position="23"/>
        <end position="510"/>
    </location>
</feature>
<feature type="compositionally biased region" description="Basic and acidic residues" evidence="1">
    <location>
        <begin position="424"/>
        <end position="450"/>
    </location>
</feature>
<proteinExistence type="predicted"/>
<evidence type="ECO:0000256" key="2">
    <source>
        <dbReference type="SAM" id="SignalP"/>
    </source>
</evidence>
<dbReference type="InterPro" id="IPR001611">
    <property type="entry name" value="Leu-rich_rpt"/>
</dbReference>
<dbReference type="Proteomes" id="UP001154111">
    <property type="component" value="Chromosome"/>
</dbReference>
<keyword evidence="2" id="KW-0732">Signal</keyword>
<feature type="compositionally biased region" description="Low complexity" evidence="1">
    <location>
        <begin position="457"/>
        <end position="470"/>
    </location>
</feature>
<evidence type="ECO:0000313" key="6">
    <source>
        <dbReference type="Proteomes" id="UP001154111"/>
    </source>
</evidence>
<reference evidence="4" key="1">
    <citation type="submission" date="2022-04" db="EMBL/GenBank/DDBJ databases">
        <authorList>
            <person name="Forde T."/>
        </authorList>
    </citation>
    <scope>NUCLEOTIDE SEQUENCE</scope>
    <source>
        <strain evidence="4">A18Y016a</strain>
        <strain evidence="3">A18Y020d</strain>
    </source>
</reference>
<dbReference type="PROSITE" id="PS51450">
    <property type="entry name" value="LRR"/>
    <property type="match status" value="1"/>
</dbReference>
<dbReference type="InterPro" id="IPR032675">
    <property type="entry name" value="LRR_dom_sf"/>
</dbReference>
<evidence type="ECO:0000256" key="1">
    <source>
        <dbReference type="SAM" id="MobiDB-lite"/>
    </source>
</evidence>
<evidence type="ECO:0000313" key="4">
    <source>
        <dbReference type="EMBL" id="CAH2762201.1"/>
    </source>
</evidence>
<protein>
    <submittedName>
        <fullName evidence="4">Leucine-rich repeat domain-containing protein</fullName>
    </submittedName>
</protein>
<name>A0AAU9VH64_9FIRM</name>
<evidence type="ECO:0000313" key="3">
    <source>
        <dbReference type="EMBL" id="CAH2762176.1"/>
    </source>
</evidence>
<evidence type="ECO:0000313" key="5">
    <source>
        <dbReference type="Proteomes" id="UP001154095"/>
    </source>
</evidence>
<dbReference type="EMBL" id="OW659477">
    <property type="protein sequence ID" value="CAH2762201.1"/>
    <property type="molecule type" value="Genomic_DNA"/>
</dbReference>
<feature type="signal peptide" evidence="2">
    <location>
        <begin position="1"/>
        <end position="22"/>
    </location>
</feature>
<dbReference type="AlphaFoldDB" id="A0AAU9VH64"/>
<gene>
    <name evidence="4" type="primary">inlA</name>
    <name evidence="4" type="ORF">ERYAMS2_01085</name>
    <name evidence="3" type="ORF">ERYAMS_00792</name>
</gene>
<organism evidence="4 6">
    <name type="scientific">Erysipelothrix amsterdamensis</name>
    <dbReference type="NCBI Taxonomy" id="2929157"/>
    <lineage>
        <taxon>Bacteria</taxon>
        <taxon>Bacillati</taxon>
        <taxon>Bacillota</taxon>
        <taxon>Erysipelotrichia</taxon>
        <taxon>Erysipelotrichales</taxon>
        <taxon>Erysipelotrichaceae</taxon>
        <taxon>Erysipelothrix</taxon>
    </lineage>
</organism>
<dbReference type="EMBL" id="OW659496">
    <property type="protein sequence ID" value="CAH2762176.1"/>
    <property type="molecule type" value="Genomic_DNA"/>
</dbReference>
<feature type="region of interest" description="Disordered" evidence="1">
    <location>
        <begin position="422"/>
        <end position="477"/>
    </location>
</feature>
<sequence>MKKKIVVLLCAFMFWFQIPVHATSITLGDEGIRNAVQRALKSKENAFDLESLKGIEDLNRFPVRNTKSLAEFEYIPNLKKLMIMNSGVQDFTPLKHLNELKSLLITQFKKNDTQFDANVLKSIHLTQLGFQNINVVNPERLPNTIHDLSMVNTGMEDANFLSGYQELERLIVRDERINPRTLSLNHPQLQYLTLESLGLESLPDVDQLNRLVFANFKNNELKNVDSLKTLLQLKELDLSKNRISDLSHIPSSVTDLKAFDQVAEVDLLEHEGVYSFKNPFKWIDGHVIQPDIFSDEIKYDDENHQFTLKNLDLVQEIRFLKKDLSDGEKMMTGRLKIGRIVKTSPLIPLQPMPEVNLPQEFTTSLGNPYLFESLLKDHPEIQTMTLDVPVDYDVEGTLKRNLNVVFKSGHVVSHPVTIVITSKTSEEEKNTPKHDLDTQNRPQQHEDKSHSVMPPETKSANKSKTTTNNKVEPNTLPLTGVSERDTVSHYLIVFGMLLLVCRSVRHRPCK</sequence>
<dbReference type="SUPFAM" id="SSF52058">
    <property type="entry name" value="L domain-like"/>
    <property type="match status" value="1"/>
</dbReference>
<dbReference type="Proteomes" id="UP001154095">
    <property type="component" value="Chromosome"/>
</dbReference>
<dbReference type="RefSeq" id="WP_254006405.1">
    <property type="nucleotide sequence ID" value="NZ_OW659477.1"/>
</dbReference>
<accession>A0AAU9VH64</accession>
<keyword evidence="5" id="KW-1185">Reference proteome</keyword>